<dbReference type="AlphaFoldDB" id="A0A6J2WM56"/>
<comment type="similarity">
    <text evidence="1">Belongs to the TRAFAC class TrmE-Era-EngA-EngB-Septin-like GTPase superfamily. AIG1/Toc34/Toc159-like paraseptin GTPase family. IAN subfamily.</text>
</comment>
<dbReference type="Gene3D" id="3.40.50.300">
    <property type="entry name" value="P-loop containing nucleotide triphosphate hydrolases"/>
    <property type="match status" value="1"/>
</dbReference>
<protein>
    <submittedName>
        <fullName evidence="6">GTPase IMAP family member 9</fullName>
    </submittedName>
</protein>
<dbReference type="GO" id="GO:0005525">
    <property type="term" value="F:GTP binding"/>
    <property type="evidence" value="ECO:0007669"/>
    <property type="project" value="UniProtKB-KW"/>
</dbReference>
<dbReference type="InterPro" id="IPR027417">
    <property type="entry name" value="P-loop_NTPase"/>
</dbReference>
<evidence type="ECO:0000313" key="6">
    <source>
        <dbReference type="RefSeq" id="XP_030645579.1"/>
    </source>
</evidence>
<evidence type="ECO:0000256" key="2">
    <source>
        <dbReference type="ARBA" id="ARBA00022741"/>
    </source>
</evidence>
<reference evidence="6" key="1">
    <citation type="submission" date="2025-08" db="UniProtKB">
        <authorList>
            <consortium name="RefSeq"/>
        </authorList>
    </citation>
    <scope>IDENTIFICATION</scope>
</reference>
<gene>
    <name evidence="6" type="primary">LOC115826039</name>
</gene>
<keyword evidence="5" id="KW-1185">Reference proteome</keyword>
<evidence type="ECO:0000256" key="3">
    <source>
        <dbReference type="ARBA" id="ARBA00023134"/>
    </source>
</evidence>
<dbReference type="PANTHER" id="PTHR10903">
    <property type="entry name" value="GTPASE, IMAP FAMILY MEMBER-RELATED"/>
    <property type="match status" value="1"/>
</dbReference>
<dbReference type="InterPro" id="IPR006703">
    <property type="entry name" value="G_AIG1"/>
</dbReference>
<evidence type="ECO:0000256" key="1">
    <source>
        <dbReference type="ARBA" id="ARBA00008535"/>
    </source>
</evidence>
<dbReference type="RefSeq" id="XP_030645579.1">
    <property type="nucleotide sequence ID" value="XM_030789719.1"/>
</dbReference>
<organism evidence="5 6">
    <name type="scientific">Chanos chanos</name>
    <name type="common">Milkfish</name>
    <name type="synonym">Mugil chanos</name>
    <dbReference type="NCBI Taxonomy" id="29144"/>
    <lineage>
        <taxon>Eukaryota</taxon>
        <taxon>Metazoa</taxon>
        <taxon>Chordata</taxon>
        <taxon>Craniata</taxon>
        <taxon>Vertebrata</taxon>
        <taxon>Euteleostomi</taxon>
        <taxon>Actinopterygii</taxon>
        <taxon>Neopterygii</taxon>
        <taxon>Teleostei</taxon>
        <taxon>Ostariophysi</taxon>
        <taxon>Gonorynchiformes</taxon>
        <taxon>Chanidae</taxon>
        <taxon>Chanos</taxon>
    </lineage>
</organism>
<keyword evidence="3" id="KW-0342">GTP-binding</keyword>
<dbReference type="Proteomes" id="UP000504632">
    <property type="component" value="Chromosome 13"/>
</dbReference>
<proteinExistence type="inferred from homology"/>
<dbReference type="InterPro" id="IPR045058">
    <property type="entry name" value="GIMA/IAN/Toc"/>
</dbReference>
<feature type="domain" description="AIG1-type G" evidence="4">
    <location>
        <begin position="17"/>
        <end position="213"/>
    </location>
</feature>
<evidence type="ECO:0000313" key="5">
    <source>
        <dbReference type="Proteomes" id="UP000504632"/>
    </source>
</evidence>
<sequence length="356" mass="39864">MAACRQTVKARKGVFGDEELRLVIIGCAGPSQFLLTNSILGREEFSKDVCSIARSRKSLGEVAGRRVAVINAPNLYNEDLSRTKMTEELRRSKCLSSPGPHAFLIAFDFDKISPNDIETPKLVMKWFGENSLNYAMVLLAYEGKLRGTALDNRVMRTDWHLRELVEQCGCRYHVFSKNWRDQSRNRELLQKIQKMLGTMGGCYYISRSYRRAEESIRKEEKKLLRKRVSETEGVWQELKEHYRGEELHWQMEAYNARVRAEIRAKAELDNGWLRTSLTVGLGLGFAAGLTLGMIIGSVEGPVGMAVAGAVGGAVGGTAGGAVQVAIEHLEDRVGPHASLFNFNSAFIGRFFRSPRV</sequence>
<keyword evidence="2" id="KW-0547">Nucleotide-binding</keyword>
<dbReference type="GeneID" id="115826039"/>
<dbReference type="PROSITE" id="PS51720">
    <property type="entry name" value="G_AIG1"/>
    <property type="match status" value="1"/>
</dbReference>
<dbReference type="InParanoid" id="A0A6J2WM56"/>
<dbReference type="Pfam" id="PF04548">
    <property type="entry name" value="AIG1"/>
    <property type="match status" value="1"/>
</dbReference>
<dbReference type="OrthoDB" id="8871742at2759"/>
<evidence type="ECO:0000259" key="4">
    <source>
        <dbReference type="PROSITE" id="PS51720"/>
    </source>
</evidence>
<name>A0A6J2WM56_CHACN</name>
<dbReference type="PANTHER" id="PTHR10903:SF177">
    <property type="entry name" value="GTPASE IMAP FAMILY MEMBER 4-LIKE-RELATED"/>
    <property type="match status" value="1"/>
</dbReference>
<accession>A0A6J2WM56</accession>